<sequence>MVYKKVDTNQSQIVKALRDMGCTVQHLHEVGKGCPDIIVGFKARNFLLEIKDGDKKVLTPDQVNWHKLWKGQVNVVTSIDDAKTLIWKLSDEYRSERSN</sequence>
<proteinExistence type="predicted"/>
<name>A0A6J7WCH0_9CAUD</name>
<dbReference type="GO" id="GO:0003676">
    <property type="term" value="F:nucleic acid binding"/>
    <property type="evidence" value="ECO:0007669"/>
    <property type="project" value="InterPro"/>
</dbReference>
<accession>A0A6J7WCH0</accession>
<dbReference type="Gene3D" id="3.40.1350.10">
    <property type="match status" value="1"/>
</dbReference>
<reference evidence="1" key="1">
    <citation type="submission" date="2020-05" db="EMBL/GenBank/DDBJ databases">
        <authorList>
            <person name="Chiriac C."/>
            <person name="Salcher M."/>
            <person name="Ghai R."/>
            <person name="Kavagutti S V."/>
        </authorList>
    </citation>
    <scope>NUCLEOTIDE SEQUENCE</scope>
</reference>
<dbReference type="EMBL" id="LR798223">
    <property type="protein sequence ID" value="CAB5194839.1"/>
    <property type="molecule type" value="Genomic_DNA"/>
</dbReference>
<organism evidence="1">
    <name type="scientific">uncultured Caudovirales phage</name>
    <dbReference type="NCBI Taxonomy" id="2100421"/>
    <lineage>
        <taxon>Viruses</taxon>
        <taxon>Duplodnaviria</taxon>
        <taxon>Heunggongvirae</taxon>
        <taxon>Uroviricota</taxon>
        <taxon>Caudoviricetes</taxon>
        <taxon>Peduoviridae</taxon>
        <taxon>Maltschvirus</taxon>
        <taxon>Maltschvirus maltsch</taxon>
    </lineage>
</organism>
<evidence type="ECO:0008006" key="2">
    <source>
        <dbReference type="Google" id="ProtNLM"/>
    </source>
</evidence>
<gene>
    <name evidence="1" type="ORF">UFOVP177_39</name>
</gene>
<evidence type="ECO:0000313" key="1">
    <source>
        <dbReference type="EMBL" id="CAB5194839.1"/>
    </source>
</evidence>
<dbReference type="InterPro" id="IPR011856">
    <property type="entry name" value="tRNA_endonuc-like_dom_sf"/>
</dbReference>
<protein>
    <recommendedName>
        <fullName evidence="2">VRR-NUC domain containing protein</fullName>
    </recommendedName>
</protein>